<dbReference type="PROSITE" id="PS50975">
    <property type="entry name" value="ATP_GRASP"/>
    <property type="match status" value="1"/>
</dbReference>
<gene>
    <name evidence="4" type="ORF">N177_1871</name>
</gene>
<dbReference type="GO" id="GO:0046872">
    <property type="term" value="F:metal ion binding"/>
    <property type="evidence" value="ECO:0007669"/>
    <property type="project" value="InterPro"/>
</dbReference>
<dbReference type="GO" id="GO:0016874">
    <property type="term" value="F:ligase activity"/>
    <property type="evidence" value="ECO:0007669"/>
    <property type="project" value="UniProtKB-KW"/>
</dbReference>
<evidence type="ECO:0000313" key="5">
    <source>
        <dbReference type="Proteomes" id="UP000017819"/>
    </source>
</evidence>
<comment type="caution">
    <text evidence="4">The sequence shown here is derived from an EMBL/GenBank/DDBJ whole genome shotgun (WGS) entry which is preliminary data.</text>
</comment>
<dbReference type="STRING" id="631454.N177_1871"/>
<dbReference type="EMBL" id="AWXZ01000023">
    <property type="protein sequence ID" value="ESR25354.1"/>
    <property type="molecule type" value="Genomic_DNA"/>
</dbReference>
<dbReference type="SUPFAM" id="SSF56059">
    <property type="entry name" value="Glutathione synthetase ATP-binding domain-like"/>
    <property type="match status" value="1"/>
</dbReference>
<proteinExistence type="predicted"/>
<dbReference type="Proteomes" id="UP000017819">
    <property type="component" value="Unassembled WGS sequence"/>
</dbReference>
<keyword evidence="2" id="KW-0812">Transmembrane</keyword>
<sequence length="360" mass="40473">MHRSMPPLQRDRLYPVYRRRLHDLVFYVVPALMWIALSLRHMSVTLPTAANPKMEVGGLWGERKSQDLRLFGERAARRLAPYVAFRAEGSADDLPTALARLGEAGLGFPIVVKPDRGYQGWGVRKVEGPDELAAYLANVLPGTGLILQRFVAHDGEAAVFYIREPGASHGRIASMVLTYAPHVVGDGSSTLEALVDADPVLAGNRAVYRERHRARWRTVVPANEVVTLTVARSARLGAVYRDAAHLVTPELERTIEEIARDIPEFHFGRFDLRFSSLEALRHGEGLSILELNGAGAEMLHIWDGRTRLRDAYRILWRQYRTLFAIAAENRRRGHRPAGIGTMLALQRRQEHLRRAYPTST</sequence>
<accession>V4RJ63</accession>
<dbReference type="Gene3D" id="3.30.470.20">
    <property type="entry name" value="ATP-grasp fold, B domain"/>
    <property type="match status" value="1"/>
</dbReference>
<evidence type="ECO:0000256" key="2">
    <source>
        <dbReference type="SAM" id="Phobius"/>
    </source>
</evidence>
<feature type="domain" description="ATP-grasp" evidence="3">
    <location>
        <begin position="69"/>
        <end position="320"/>
    </location>
</feature>
<dbReference type="AlphaFoldDB" id="V4RJ63"/>
<keyword evidence="2" id="KW-0472">Membrane</keyword>
<dbReference type="eggNOG" id="COG0189">
    <property type="taxonomic scope" value="Bacteria"/>
</dbReference>
<keyword evidence="1" id="KW-0547">Nucleotide-binding</keyword>
<evidence type="ECO:0000259" key="3">
    <source>
        <dbReference type="PROSITE" id="PS50975"/>
    </source>
</evidence>
<name>V4RJ63_9HYPH</name>
<reference evidence="4 5" key="1">
    <citation type="journal article" date="2014" name="Genome Announc.">
        <title>Draft Genome Sequence of Lutibaculum baratangense Strain AMV1T, Isolated from a Mud Volcano in Andamans, India.</title>
        <authorList>
            <person name="Singh A."/>
            <person name="Sreenivas A."/>
            <person name="Sathyanarayana Reddy G."/>
            <person name="Pinnaka A.K."/>
            <person name="Shivaji S."/>
        </authorList>
    </citation>
    <scope>NUCLEOTIDE SEQUENCE [LARGE SCALE GENOMIC DNA]</scope>
    <source>
        <strain evidence="4 5">AMV1</strain>
    </source>
</reference>
<evidence type="ECO:0000313" key="4">
    <source>
        <dbReference type="EMBL" id="ESR25354.1"/>
    </source>
</evidence>
<keyword evidence="4" id="KW-0436">Ligase</keyword>
<feature type="transmembrane region" description="Helical" evidence="2">
    <location>
        <begin position="21"/>
        <end position="39"/>
    </location>
</feature>
<dbReference type="GO" id="GO:0005524">
    <property type="term" value="F:ATP binding"/>
    <property type="evidence" value="ECO:0007669"/>
    <property type="project" value="UniProtKB-UniRule"/>
</dbReference>
<dbReference type="InterPro" id="IPR011761">
    <property type="entry name" value="ATP-grasp"/>
</dbReference>
<keyword evidence="2" id="KW-1133">Transmembrane helix</keyword>
<keyword evidence="1" id="KW-0067">ATP-binding</keyword>
<evidence type="ECO:0000256" key="1">
    <source>
        <dbReference type="PROSITE-ProRule" id="PRU00409"/>
    </source>
</evidence>
<keyword evidence="5" id="KW-1185">Reference proteome</keyword>
<protein>
    <submittedName>
        <fullName evidence="4">D-alanine-D-alanine ligase</fullName>
    </submittedName>
</protein>
<organism evidence="4 5">
    <name type="scientific">Lutibaculum baratangense AMV1</name>
    <dbReference type="NCBI Taxonomy" id="631454"/>
    <lineage>
        <taxon>Bacteria</taxon>
        <taxon>Pseudomonadati</taxon>
        <taxon>Pseudomonadota</taxon>
        <taxon>Alphaproteobacteria</taxon>
        <taxon>Hyphomicrobiales</taxon>
        <taxon>Tepidamorphaceae</taxon>
        <taxon>Lutibaculum</taxon>
    </lineage>
</organism>
<dbReference type="PATRIC" id="fig|631454.5.peg.1850"/>